<accession>A0A367Q2Q2</accession>
<keyword evidence="2" id="KW-1185">Reference proteome</keyword>
<evidence type="ECO:0000313" key="2">
    <source>
        <dbReference type="Proteomes" id="UP000252107"/>
    </source>
</evidence>
<sequence>MTTKQALFDAIEQLPEQYFTDVLQYVQQLARNVKSPTSNPPTESSDPLADFIGATSHGSLAANLDSEFSYPLLQFAGILSDEEAAQLQSLIYQEFE</sequence>
<proteinExistence type="predicted"/>
<gene>
    <name evidence="1" type="ORF">A6770_06960</name>
</gene>
<dbReference type="EMBL" id="LXQD01000350">
    <property type="protein sequence ID" value="RCJ18305.1"/>
    <property type="molecule type" value="Genomic_DNA"/>
</dbReference>
<dbReference type="Proteomes" id="UP000252107">
    <property type="component" value="Unassembled WGS sequence"/>
</dbReference>
<evidence type="ECO:0000313" key="1">
    <source>
        <dbReference type="EMBL" id="RCJ18305.1"/>
    </source>
</evidence>
<reference evidence="1" key="1">
    <citation type="submission" date="2016-04" db="EMBL/GenBank/DDBJ databases">
        <authorList>
            <person name="Tabuchi Yagui T.R."/>
        </authorList>
    </citation>
    <scope>NUCLEOTIDE SEQUENCE [LARGE SCALE GENOMIC DNA]</scope>
    <source>
        <strain evidence="1">NIES-26</strain>
    </source>
</reference>
<organism evidence="1 2">
    <name type="scientific">Nostoc minutum NIES-26</name>
    <dbReference type="NCBI Taxonomy" id="1844469"/>
    <lineage>
        <taxon>Bacteria</taxon>
        <taxon>Bacillati</taxon>
        <taxon>Cyanobacteriota</taxon>
        <taxon>Cyanophyceae</taxon>
        <taxon>Nostocales</taxon>
        <taxon>Nostocaceae</taxon>
        <taxon>Nostoc</taxon>
    </lineage>
</organism>
<name>A0A367Q2Q2_9NOSO</name>
<evidence type="ECO:0008006" key="3">
    <source>
        <dbReference type="Google" id="ProtNLM"/>
    </source>
</evidence>
<comment type="caution">
    <text evidence="1">The sequence shown here is derived from an EMBL/GenBank/DDBJ whole genome shotgun (WGS) entry which is preliminary data.</text>
</comment>
<protein>
    <recommendedName>
        <fullName evidence="3">DUF2281 domain-containing protein</fullName>
    </recommendedName>
</protein>
<dbReference type="AlphaFoldDB" id="A0A367Q2Q2"/>